<feature type="chain" id="PRO_5019013593" evidence="7">
    <location>
        <begin position="32"/>
        <end position="235"/>
    </location>
</feature>
<dbReference type="GO" id="GO:0004252">
    <property type="term" value="F:serine-type endopeptidase activity"/>
    <property type="evidence" value="ECO:0007669"/>
    <property type="project" value="InterPro"/>
</dbReference>
<evidence type="ECO:0000313" key="8">
    <source>
        <dbReference type="EMBL" id="GCD42919.1"/>
    </source>
</evidence>
<comment type="similarity">
    <text evidence="1">Belongs to the peptidase S1 family.</text>
</comment>
<keyword evidence="9" id="KW-1185">Reference proteome</keyword>
<keyword evidence="7" id="KW-0732">Signal</keyword>
<dbReference type="AlphaFoldDB" id="A0A401W0Q7"/>
<feature type="disulfide bond" evidence="6">
    <location>
        <begin position="148"/>
        <end position="158"/>
    </location>
</feature>
<organism evidence="8 9">
    <name type="scientific">Streptomyces paromomycinus</name>
    <name type="common">Streptomyces rimosus subsp. paromomycinus</name>
    <dbReference type="NCBI Taxonomy" id="92743"/>
    <lineage>
        <taxon>Bacteria</taxon>
        <taxon>Bacillati</taxon>
        <taxon>Actinomycetota</taxon>
        <taxon>Actinomycetes</taxon>
        <taxon>Kitasatosporales</taxon>
        <taxon>Streptomycetaceae</taxon>
        <taxon>Streptomyces</taxon>
    </lineage>
</organism>
<evidence type="ECO:0000256" key="5">
    <source>
        <dbReference type="ARBA" id="ARBA00023157"/>
    </source>
</evidence>
<keyword evidence="5 6" id="KW-1015">Disulfide bond</keyword>
<dbReference type="InterPro" id="IPR009003">
    <property type="entry name" value="Peptidase_S1_PA"/>
</dbReference>
<evidence type="ECO:0000256" key="4">
    <source>
        <dbReference type="ARBA" id="ARBA00022825"/>
    </source>
</evidence>
<dbReference type="Gene3D" id="2.40.10.10">
    <property type="entry name" value="Trypsin-like serine proteases"/>
    <property type="match status" value="2"/>
</dbReference>
<comment type="caution">
    <text evidence="8">The sequence shown here is derived from an EMBL/GenBank/DDBJ whole genome shotgun (WGS) entry which is preliminary data.</text>
</comment>
<dbReference type="CDD" id="cd21112">
    <property type="entry name" value="alphaLP-like"/>
    <property type="match status" value="1"/>
</dbReference>
<evidence type="ECO:0000256" key="1">
    <source>
        <dbReference type="ARBA" id="ARBA00007664"/>
    </source>
</evidence>
<evidence type="ECO:0000256" key="6">
    <source>
        <dbReference type="PIRSR" id="PIRSR001134-2"/>
    </source>
</evidence>
<feature type="disulfide bond" evidence="6">
    <location>
        <begin position="59"/>
        <end position="79"/>
    </location>
</feature>
<dbReference type="RefSeq" id="WP_125054177.1">
    <property type="nucleotide sequence ID" value="NZ_BHZD01000001.1"/>
</dbReference>
<gene>
    <name evidence="8" type="ORF">GKJPGBOP_02594</name>
</gene>
<dbReference type="Proteomes" id="UP000286746">
    <property type="component" value="Unassembled WGS sequence"/>
</dbReference>
<dbReference type="EMBL" id="BHZD01000001">
    <property type="protein sequence ID" value="GCD42919.1"/>
    <property type="molecule type" value="Genomic_DNA"/>
</dbReference>
<protein>
    <submittedName>
        <fullName evidence="8">Protease</fullName>
    </submittedName>
</protein>
<evidence type="ECO:0000313" key="9">
    <source>
        <dbReference type="Proteomes" id="UP000286746"/>
    </source>
</evidence>
<dbReference type="GO" id="GO:0006508">
    <property type="term" value="P:proteolysis"/>
    <property type="evidence" value="ECO:0007669"/>
    <property type="project" value="UniProtKB-KW"/>
</dbReference>
<keyword evidence="4" id="KW-0720">Serine protease</keyword>
<dbReference type="InterPro" id="IPR001316">
    <property type="entry name" value="Pept_S1A_streptogrisin"/>
</dbReference>
<dbReference type="InterPro" id="IPR043504">
    <property type="entry name" value="Peptidase_S1_PA_chymotrypsin"/>
</dbReference>
<accession>A0A401W0Q7</accession>
<dbReference type="PRINTS" id="PR00861">
    <property type="entry name" value="ALYTICPTASE"/>
</dbReference>
<evidence type="ECO:0000256" key="3">
    <source>
        <dbReference type="ARBA" id="ARBA00022801"/>
    </source>
</evidence>
<keyword evidence="2 8" id="KW-0645">Protease</keyword>
<feature type="disulfide bond" evidence="6">
    <location>
        <begin position="184"/>
        <end position="212"/>
    </location>
</feature>
<reference evidence="8 9" key="1">
    <citation type="submission" date="2018-11" db="EMBL/GenBank/DDBJ databases">
        <title>Whole genome sequence of Streptomyces paromomycinus NBRC 15454(T).</title>
        <authorList>
            <person name="Komaki H."/>
            <person name="Tamura T."/>
        </authorList>
    </citation>
    <scope>NUCLEOTIDE SEQUENCE [LARGE SCALE GENOMIC DNA]</scope>
    <source>
        <strain evidence="8 9">NBRC 15454</strain>
    </source>
</reference>
<keyword evidence="3" id="KW-0378">Hydrolase</keyword>
<evidence type="ECO:0000256" key="2">
    <source>
        <dbReference type="ARBA" id="ARBA00022670"/>
    </source>
</evidence>
<dbReference type="PIRSF" id="PIRSF001134">
    <property type="entry name" value="Streptogrisin"/>
    <property type="match status" value="1"/>
</dbReference>
<sequence>MRPRPTAVLRCLAALATAASAVLTGAPPAGAAPDSGPPRTAAATAVRGGNVLYSASGRCTVGFNATKGGRYYAIMEGRCVGGAQDWYADAARTVHVGVTEAVRFPGEDYALVRYTNPAVSSPGEVDLGGGRYLDVTGAARPVVGQSVCLPGSTAGQHCGRVDAVNATVNYPEGTVSGLVRTSACTEPGAGAGRPAVSGSTAVGLAVGGSGNCASGGTTYLQPVVPVLQTFGLTLH</sequence>
<proteinExistence type="inferred from homology"/>
<evidence type="ECO:0000256" key="7">
    <source>
        <dbReference type="SAM" id="SignalP"/>
    </source>
</evidence>
<name>A0A401W0Q7_STREY</name>
<feature type="signal peptide" evidence="7">
    <location>
        <begin position="1"/>
        <end position="31"/>
    </location>
</feature>
<dbReference type="SUPFAM" id="SSF50494">
    <property type="entry name" value="Trypsin-like serine proteases"/>
    <property type="match status" value="1"/>
</dbReference>